<gene>
    <name evidence="2" type="ORF">GCM10023189_21880</name>
</gene>
<evidence type="ECO:0000313" key="2">
    <source>
        <dbReference type="EMBL" id="GAA4454845.1"/>
    </source>
</evidence>
<evidence type="ECO:0000259" key="1">
    <source>
        <dbReference type="Pfam" id="PF18990"/>
    </source>
</evidence>
<evidence type="ECO:0000313" key="3">
    <source>
        <dbReference type="Proteomes" id="UP001501175"/>
    </source>
</evidence>
<feature type="domain" description="DUF5723" evidence="1">
    <location>
        <begin position="56"/>
        <end position="480"/>
    </location>
</feature>
<dbReference type="Pfam" id="PF18990">
    <property type="entry name" value="DUF5723"/>
    <property type="match status" value="1"/>
</dbReference>
<accession>A0ABP8MVC5</accession>
<dbReference type="Proteomes" id="UP001501175">
    <property type="component" value="Unassembled WGS sequence"/>
</dbReference>
<name>A0ABP8MVC5_9BACT</name>
<proteinExistence type="predicted"/>
<dbReference type="InterPro" id="IPR043781">
    <property type="entry name" value="DUF5723"/>
</dbReference>
<dbReference type="EMBL" id="BAABHD010000024">
    <property type="protein sequence ID" value="GAA4454845.1"/>
    <property type="molecule type" value="Genomic_DNA"/>
</dbReference>
<organism evidence="2 3">
    <name type="scientific">Nibrella saemangeumensis</name>
    <dbReference type="NCBI Taxonomy" id="1084526"/>
    <lineage>
        <taxon>Bacteria</taxon>
        <taxon>Pseudomonadati</taxon>
        <taxon>Bacteroidota</taxon>
        <taxon>Cytophagia</taxon>
        <taxon>Cytophagales</taxon>
        <taxon>Spirosomataceae</taxon>
        <taxon>Nibrella</taxon>
    </lineage>
</organism>
<keyword evidence="3" id="KW-1185">Reference proteome</keyword>
<protein>
    <recommendedName>
        <fullName evidence="1">DUF5723 domain-containing protein</fullName>
    </recommendedName>
</protein>
<comment type="caution">
    <text evidence="2">The sequence shown here is derived from an EMBL/GenBank/DDBJ whole genome shotgun (WGS) entry which is preliminary data.</text>
</comment>
<reference evidence="3" key="1">
    <citation type="journal article" date="2019" name="Int. J. Syst. Evol. Microbiol.">
        <title>The Global Catalogue of Microorganisms (GCM) 10K type strain sequencing project: providing services to taxonomists for standard genome sequencing and annotation.</title>
        <authorList>
            <consortium name="The Broad Institute Genomics Platform"/>
            <consortium name="The Broad Institute Genome Sequencing Center for Infectious Disease"/>
            <person name="Wu L."/>
            <person name="Ma J."/>
        </authorList>
    </citation>
    <scope>NUCLEOTIDE SEQUENCE [LARGE SCALE GENOMIC DNA]</scope>
    <source>
        <strain evidence="3">JCM 17927</strain>
    </source>
</reference>
<sequence length="528" mass="59521">MRYLVTFTYPYLTMQKFTFFGVWLLALLGIRPANAQHWLGIASSNYAGTNALYQQPAQAADSRYRLFINLAGFDTYVHTNYMRYAAPYSLVSLLTNTVPARYRNARGQLVFPYNYLPETLNGRDKRLFMGGEVRGPGLLINMKGGRMGLGLTSRVRVGMSARKIDEPTARFMRNGVPLEANLPGTIYENQSGDVNANAYGELAATFGYVLQEDEEQFWKVGITAKRVVGMYNTHLIIDDASHQLVRDRRVFNMLALNIRSAEATYGYTTEGAFTGARPTPGWLLGRQSAGGGWGLDLGVVYEYRPEARRYRYTDRGERRYDGTKNKYQYRVSVALTDIGAIRYRNPAYVTQHDVNITNKRLTRTMFLGVSGMDDYLATIDRTLELPADKRQTSFWSALPAALNVNVDYKVQENVYVSATWYQGVMPVKSVGFYTPAVLAVTPRYETRWAEVALPVSLQGNYTNLTFGLAARLGPVYMGTDHLPGVLGIGRPRGANFYAGAFIPLFRPGPKNPNQCYEPGERKWKLFRR</sequence>